<keyword evidence="10" id="KW-0067">ATP-binding</keyword>
<keyword evidence="14" id="KW-0413">Isomerase</keyword>
<dbReference type="SMART" id="SM00487">
    <property type="entry name" value="DEXDc"/>
    <property type="match status" value="1"/>
</dbReference>
<dbReference type="Pfam" id="PF00271">
    <property type="entry name" value="Helicase_C"/>
    <property type="match status" value="1"/>
</dbReference>
<name>A0ABS1DIM9_9PROT</name>
<dbReference type="InterPro" id="IPR001650">
    <property type="entry name" value="Helicase_C-like"/>
</dbReference>
<dbReference type="PANTHER" id="PTHR13710:SF105">
    <property type="entry name" value="ATP-DEPENDENT DNA HELICASE Q1"/>
    <property type="match status" value="1"/>
</dbReference>
<keyword evidence="21" id="KW-1185">Reference proteome</keyword>
<evidence type="ECO:0000313" key="20">
    <source>
        <dbReference type="EMBL" id="MBK1670329.1"/>
    </source>
</evidence>
<feature type="domain" description="Helicase C-terminal" evidence="19">
    <location>
        <begin position="226"/>
        <end position="373"/>
    </location>
</feature>
<keyword evidence="4" id="KW-0479">Metal-binding</keyword>
<keyword evidence="7" id="KW-0378">Hydrolase</keyword>
<dbReference type="Pfam" id="PF16124">
    <property type="entry name" value="RecQ_Zn_bind"/>
    <property type="match status" value="1"/>
</dbReference>
<feature type="domain" description="HRDC" evidence="17">
    <location>
        <begin position="543"/>
        <end position="615"/>
    </location>
</feature>
<accession>A0ABS1DIM9</accession>
<dbReference type="Pfam" id="PF00570">
    <property type="entry name" value="HRDC"/>
    <property type="match status" value="1"/>
</dbReference>
<dbReference type="InterPro" id="IPR018982">
    <property type="entry name" value="RQC_domain"/>
</dbReference>
<dbReference type="Pfam" id="PF00270">
    <property type="entry name" value="DEAD"/>
    <property type="match status" value="1"/>
</dbReference>
<evidence type="ECO:0000256" key="15">
    <source>
        <dbReference type="ARBA" id="ARBA00034617"/>
    </source>
</evidence>
<comment type="similarity">
    <text evidence="3">Belongs to the helicase family. RecQ subfamily.</text>
</comment>
<dbReference type="InterPro" id="IPR011545">
    <property type="entry name" value="DEAD/DEAH_box_helicase_dom"/>
</dbReference>
<dbReference type="InterPro" id="IPR032284">
    <property type="entry name" value="RecQ_Zn-bd"/>
</dbReference>
<dbReference type="Pfam" id="PF09382">
    <property type="entry name" value="RQC"/>
    <property type="match status" value="1"/>
</dbReference>
<dbReference type="Gene3D" id="1.10.150.80">
    <property type="entry name" value="HRDC domain"/>
    <property type="match status" value="1"/>
</dbReference>
<evidence type="ECO:0000256" key="5">
    <source>
        <dbReference type="ARBA" id="ARBA00022741"/>
    </source>
</evidence>
<protein>
    <recommendedName>
        <fullName evidence="16">DNA helicase RecQ</fullName>
        <ecNumber evidence="16">5.6.2.4</ecNumber>
    </recommendedName>
</protein>
<evidence type="ECO:0000259" key="19">
    <source>
        <dbReference type="PROSITE" id="PS51194"/>
    </source>
</evidence>
<dbReference type="InterPro" id="IPR006293">
    <property type="entry name" value="DNA_helicase_ATP-dep_RecQ_bac"/>
</dbReference>
<keyword evidence="6" id="KW-0227">DNA damage</keyword>
<dbReference type="SUPFAM" id="SSF47819">
    <property type="entry name" value="HRDC-like"/>
    <property type="match status" value="1"/>
</dbReference>
<dbReference type="PROSITE" id="PS51192">
    <property type="entry name" value="HELICASE_ATP_BIND_1"/>
    <property type="match status" value="1"/>
</dbReference>
<dbReference type="InterPro" id="IPR004589">
    <property type="entry name" value="DNA_helicase_ATP-dep_RecQ"/>
</dbReference>
<dbReference type="PROSITE" id="PS51194">
    <property type="entry name" value="HELICASE_CTER"/>
    <property type="match status" value="1"/>
</dbReference>
<keyword evidence="11" id="KW-0238">DNA-binding</keyword>
<dbReference type="InterPro" id="IPR036388">
    <property type="entry name" value="WH-like_DNA-bd_sf"/>
</dbReference>
<evidence type="ECO:0000256" key="6">
    <source>
        <dbReference type="ARBA" id="ARBA00022763"/>
    </source>
</evidence>
<evidence type="ECO:0000256" key="12">
    <source>
        <dbReference type="ARBA" id="ARBA00023172"/>
    </source>
</evidence>
<reference evidence="20 21" key="1">
    <citation type="journal article" date="2020" name="Microorganisms">
        <title>Osmotic Adaptation and Compatible Solute Biosynthesis of Phototrophic Bacteria as Revealed from Genome Analyses.</title>
        <authorList>
            <person name="Imhoff J.F."/>
            <person name="Rahn T."/>
            <person name="Kunzel S."/>
            <person name="Keller A."/>
            <person name="Neulinger S.C."/>
        </authorList>
    </citation>
    <scope>NUCLEOTIDE SEQUENCE [LARGE SCALE GENOMIC DNA]</scope>
    <source>
        <strain evidence="20 21">DSM 9895</strain>
    </source>
</reference>
<dbReference type="InterPro" id="IPR044876">
    <property type="entry name" value="HRDC_dom_sf"/>
</dbReference>
<dbReference type="EC" id="5.6.2.4" evidence="16"/>
<dbReference type="InterPro" id="IPR010997">
    <property type="entry name" value="HRDC-like_sf"/>
</dbReference>
<dbReference type="CDD" id="cd17920">
    <property type="entry name" value="DEXHc_RecQ"/>
    <property type="match status" value="1"/>
</dbReference>
<feature type="domain" description="Helicase ATP-binding" evidence="18">
    <location>
        <begin position="37"/>
        <end position="205"/>
    </location>
</feature>
<evidence type="ECO:0000256" key="16">
    <source>
        <dbReference type="NCBIfam" id="TIGR01389"/>
    </source>
</evidence>
<gene>
    <name evidence="20" type="primary">recQ</name>
    <name evidence="20" type="ORF">CKO28_20100</name>
</gene>
<comment type="caution">
    <text evidence="20">The sequence shown here is derived from an EMBL/GenBank/DDBJ whole genome shotgun (WGS) entry which is preliminary data.</text>
</comment>
<comment type="catalytic activity">
    <reaction evidence="15">
        <text>Couples ATP hydrolysis with the unwinding of duplex DNA by translocating in the 3'-5' direction.</text>
        <dbReference type="EC" id="5.6.2.4"/>
    </reaction>
</comment>
<comment type="cofactor">
    <cofactor evidence="1">
        <name>Mg(2+)</name>
        <dbReference type="ChEBI" id="CHEBI:18420"/>
    </cofactor>
</comment>
<evidence type="ECO:0000259" key="17">
    <source>
        <dbReference type="PROSITE" id="PS50967"/>
    </source>
</evidence>
<dbReference type="SMART" id="SM00341">
    <property type="entry name" value="HRDC"/>
    <property type="match status" value="1"/>
</dbReference>
<evidence type="ECO:0000256" key="1">
    <source>
        <dbReference type="ARBA" id="ARBA00001946"/>
    </source>
</evidence>
<keyword evidence="5" id="KW-0547">Nucleotide-binding</keyword>
<evidence type="ECO:0000256" key="14">
    <source>
        <dbReference type="ARBA" id="ARBA00023235"/>
    </source>
</evidence>
<dbReference type="SMART" id="SM00956">
    <property type="entry name" value="RQC"/>
    <property type="match status" value="1"/>
</dbReference>
<dbReference type="SMART" id="SM00490">
    <property type="entry name" value="HELICc"/>
    <property type="match status" value="1"/>
</dbReference>
<evidence type="ECO:0000256" key="11">
    <source>
        <dbReference type="ARBA" id="ARBA00023125"/>
    </source>
</evidence>
<dbReference type="PANTHER" id="PTHR13710">
    <property type="entry name" value="DNA HELICASE RECQ FAMILY MEMBER"/>
    <property type="match status" value="1"/>
</dbReference>
<comment type="cofactor">
    <cofactor evidence="2">
        <name>Zn(2+)</name>
        <dbReference type="ChEBI" id="CHEBI:29105"/>
    </cofactor>
</comment>
<evidence type="ECO:0000313" key="21">
    <source>
        <dbReference type="Proteomes" id="UP001296873"/>
    </source>
</evidence>
<dbReference type="PROSITE" id="PS50967">
    <property type="entry name" value="HRDC"/>
    <property type="match status" value="1"/>
</dbReference>
<evidence type="ECO:0000256" key="2">
    <source>
        <dbReference type="ARBA" id="ARBA00001947"/>
    </source>
</evidence>
<proteinExistence type="inferred from homology"/>
<dbReference type="NCBIfam" id="TIGR00614">
    <property type="entry name" value="recQ_fam"/>
    <property type="match status" value="1"/>
</dbReference>
<dbReference type="Gene3D" id="1.10.10.10">
    <property type="entry name" value="Winged helix-like DNA-binding domain superfamily/Winged helix DNA-binding domain"/>
    <property type="match status" value="1"/>
</dbReference>
<keyword evidence="13" id="KW-0234">DNA repair</keyword>
<dbReference type="Proteomes" id="UP001296873">
    <property type="component" value="Unassembled WGS sequence"/>
</dbReference>
<sequence>MDGPVGQPVGAARRPPREVLRAVFGHDDFRPLQGDVVDHVAGGGDALVLMPTGGGKSVCYQVPALARPGTGVVISPLIALMDDQVQQLRQAGVHAAALTSARTPEEVREIRRDLDSGALDLLYVSPERLLLGGLLEQLERCQIALFAIDEAHCVSQWGHDFRPDYRQLAVLGERFPDVPRIAVTATADESTRRDIKHQLGLTGARAFVASFDRPNIRYRVQVKGQARKQLLDFVCRDHPGESGIVYCMSRRKVEDIADMLRKEGVDAVAYHAGLAAETRSSAHTRFLREEGVVVVATIAFGMGIDKPDVRFVCHLDLPKSLEAYYQETGRAGRDGLPAEAFMVYGMTDVANLRRMVDDSSAPEEIKLVERRKLESLLGFCETTRCRRQVLLEYFGEAADACGNCDTCLEPVESIDGTHWARLALSAVYRVGQSFGAGHVVDVLLGKQNEKVDRRGHDRLQVFGQGTELSEKRWHSVLRQLVAQGLLKVDMANHGVLRLGPREQVVPVLRAEETVTLRADPEKLRPTRGAQKTGGRRAPAHDLEGADAALFEALRAKRRALAERQGVPPYVVFTDATLLEMVQRRPRGTSEFARLPGVGKSKLDRYADDFLAVLNG</sequence>
<evidence type="ECO:0000256" key="9">
    <source>
        <dbReference type="ARBA" id="ARBA00022833"/>
    </source>
</evidence>
<keyword evidence="12" id="KW-0233">DNA recombination</keyword>
<dbReference type="InterPro" id="IPR014001">
    <property type="entry name" value="Helicase_ATP-bd"/>
</dbReference>
<dbReference type="SUPFAM" id="SSF52540">
    <property type="entry name" value="P-loop containing nucleoside triphosphate hydrolases"/>
    <property type="match status" value="2"/>
</dbReference>
<keyword evidence="8 20" id="KW-0347">Helicase</keyword>
<evidence type="ECO:0000259" key="18">
    <source>
        <dbReference type="PROSITE" id="PS51192"/>
    </source>
</evidence>
<evidence type="ECO:0000256" key="7">
    <source>
        <dbReference type="ARBA" id="ARBA00022801"/>
    </source>
</evidence>
<evidence type="ECO:0000256" key="3">
    <source>
        <dbReference type="ARBA" id="ARBA00005446"/>
    </source>
</evidence>
<evidence type="ECO:0000256" key="13">
    <source>
        <dbReference type="ARBA" id="ARBA00023204"/>
    </source>
</evidence>
<dbReference type="InterPro" id="IPR002121">
    <property type="entry name" value="HRDC_dom"/>
</dbReference>
<evidence type="ECO:0000256" key="4">
    <source>
        <dbReference type="ARBA" id="ARBA00022723"/>
    </source>
</evidence>
<dbReference type="CDD" id="cd18794">
    <property type="entry name" value="SF2_C_RecQ"/>
    <property type="match status" value="1"/>
</dbReference>
<evidence type="ECO:0000256" key="10">
    <source>
        <dbReference type="ARBA" id="ARBA00022840"/>
    </source>
</evidence>
<dbReference type="GO" id="GO:0004386">
    <property type="term" value="F:helicase activity"/>
    <property type="evidence" value="ECO:0007669"/>
    <property type="project" value="UniProtKB-KW"/>
</dbReference>
<evidence type="ECO:0000256" key="8">
    <source>
        <dbReference type="ARBA" id="ARBA00022806"/>
    </source>
</evidence>
<dbReference type="EMBL" id="NRRL01000088">
    <property type="protein sequence ID" value="MBK1670329.1"/>
    <property type="molecule type" value="Genomic_DNA"/>
</dbReference>
<dbReference type="Gene3D" id="3.40.50.300">
    <property type="entry name" value="P-loop containing nucleotide triphosphate hydrolases"/>
    <property type="match status" value="2"/>
</dbReference>
<dbReference type="InterPro" id="IPR027417">
    <property type="entry name" value="P-loop_NTPase"/>
</dbReference>
<dbReference type="NCBIfam" id="TIGR01389">
    <property type="entry name" value="recQ"/>
    <property type="match status" value="1"/>
</dbReference>
<keyword evidence="9" id="KW-0862">Zinc</keyword>
<organism evidence="20 21">
    <name type="scientific">Rhodovibrio sodomensis</name>
    <dbReference type="NCBI Taxonomy" id="1088"/>
    <lineage>
        <taxon>Bacteria</taxon>
        <taxon>Pseudomonadati</taxon>
        <taxon>Pseudomonadota</taxon>
        <taxon>Alphaproteobacteria</taxon>
        <taxon>Rhodospirillales</taxon>
        <taxon>Rhodovibrionaceae</taxon>
        <taxon>Rhodovibrio</taxon>
    </lineage>
</organism>